<organism evidence="5 6">
    <name type="scientific">Limnohabitans radicicola</name>
    <dbReference type="NCBI Taxonomy" id="2771427"/>
    <lineage>
        <taxon>Bacteria</taxon>
        <taxon>Pseudomonadati</taxon>
        <taxon>Pseudomonadota</taxon>
        <taxon>Betaproteobacteria</taxon>
        <taxon>Burkholderiales</taxon>
        <taxon>Comamonadaceae</taxon>
        <taxon>Limnohabitans</taxon>
    </lineage>
</organism>
<keyword evidence="1 3" id="KW-0808">Transferase</keyword>
<keyword evidence="3" id="KW-0963">Cytoplasm</keyword>
<comment type="similarity">
    <text evidence="3 4">Belongs to the bacterial glucokinase family.</text>
</comment>
<dbReference type="NCBIfam" id="TIGR00749">
    <property type="entry name" value="glk"/>
    <property type="match status" value="1"/>
</dbReference>
<comment type="subcellular location">
    <subcellularLocation>
        <location evidence="3">Cytoplasm</location>
    </subcellularLocation>
</comment>
<keyword evidence="3" id="KW-0547">Nucleotide-binding</keyword>
<proteinExistence type="inferred from homology"/>
<dbReference type="GO" id="GO:0005524">
    <property type="term" value="F:ATP binding"/>
    <property type="evidence" value="ECO:0007669"/>
    <property type="project" value="UniProtKB-UniRule"/>
</dbReference>
<dbReference type="Gene3D" id="3.40.367.20">
    <property type="match status" value="1"/>
</dbReference>
<dbReference type="SUPFAM" id="SSF53067">
    <property type="entry name" value="Actin-like ATPase domain"/>
    <property type="match status" value="1"/>
</dbReference>
<dbReference type="EC" id="2.7.1.2" evidence="3"/>
<feature type="binding site" evidence="3">
    <location>
        <begin position="12"/>
        <end position="17"/>
    </location>
    <ligand>
        <name>ATP</name>
        <dbReference type="ChEBI" id="CHEBI:30616"/>
    </ligand>
</feature>
<evidence type="ECO:0000256" key="1">
    <source>
        <dbReference type="ARBA" id="ARBA00022679"/>
    </source>
</evidence>
<dbReference type="AlphaFoldDB" id="A0A927FI49"/>
<sequence length="324" mass="34064">MSTNTLYPRLLGDVGGTNARFGWQSHEGAALEHIHVLPCADHADIALAIEAYLARAGVGTPAAACIGIANPVTGDHISMTNHHWSFSIQALQKRLSLQKLKVINDFTALALALLSLPEEQRTQLGGQAPCAHSAIALIGPGTGLGVSGLIPHGDTGWSAISGEGGHITLAAHSALEYQVIEHIRQQYGHVSAERVLCGQGLVDLHLALAAVQQQGVAADLTPVDIVQHALTDKDPACLRTLDMFAGFLGSVAGDLALTLGARGGVYLGGGIVPRLMGWFESSSFRARFEAKGRFASYLQKIPVWVIQASESPALWGAANALDNE</sequence>
<keyword evidence="3" id="KW-0324">Glycolysis</keyword>
<dbReference type="NCBIfam" id="NF001416">
    <property type="entry name" value="PRK00292.1-3"/>
    <property type="match status" value="1"/>
</dbReference>
<evidence type="ECO:0000256" key="2">
    <source>
        <dbReference type="ARBA" id="ARBA00022777"/>
    </source>
</evidence>
<keyword evidence="6" id="KW-1185">Reference proteome</keyword>
<comment type="catalytic activity">
    <reaction evidence="3">
        <text>D-glucose + ATP = D-glucose 6-phosphate + ADP + H(+)</text>
        <dbReference type="Rhea" id="RHEA:17825"/>
        <dbReference type="ChEBI" id="CHEBI:4167"/>
        <dbReference type="ChEBI" id="CHEBI:15378"/>
        <dbReference type="ChEBI" id="CHEBI:30616"/>
        <dbReference type="ChEBI" id="CHEBI:61548"/>
        <dbReference type="ChEBI" id="CHEBI:456216"/>
        <dbReference type="EC" id="2.7.1.2"/>
    </reaction>
</comment>
<protein>
    <recommendedName>
        <fullName evidence="3">Glucokinase</fullName>
        <ecNumber evidence="3">2.7.1.2</ecNumber>
    </recommendedName>
    <alternativeName>
        <fullName evidence="3">Glucose kinase</fullName>
    </alternativeName>
</protein>
<gene>
    <name evidence="3" type="primary">glk</name>
    <name evidence="5" type="ORF">IC609_07785</name>
</gene>
<dbReference type="EMBL" id="JACYFT010000001">
    <property type="protein sequence ID" value="MBD8050442.1"/>
    <property type="molecule type" value="Genomic_DNA"/>
</dbReference>
<dbReference type="Proteomes" id="UP000647424">
    <property type="component" value="Unassembled WGS sequence"/>
</dbReference>
<dbReference type="GO" id="GO:0006096">
    <property type="term" value="P:glycolytic process"/>
    <property type="evidence" value="ECO:0007669"/>
    <property type="project" value="UniProtKB-UniRule"/>
</dbReference>
<dbReference type="PANTHER" id="PTHR47690">
    <property type="entry name" value="GLUCOKINASE"/>
    <property type="match status" value="1"/>
</dbReference>
<dbReference type="Gene3D" id="3.30.420.40">
    <property type="match status" value="1"/>
</dbReference>
<comment type="caution">
    <text evidence="5">The sequence shown here is derived from an EMBL/GenBank/DDBJ whole genome shotgun (WGS) entry which is preliminary data.</text>
</comment>
<name>A0A927FI49_9BURK</name>
<keyword evidence="3" id="KW-0067">ATP-binding</keyword>
<dbReference type="InterPro" id="IPR043129">
    <property type="entry name" value="ATPase_NBD"/>
</dbReference>
<evidence type="ECO:0000313" key="5">
    <source>
        <dbReference type="EMBL" id="MBD8050442.1"/>
    </source>
</evidence>
<evidence type="ECO:0000256" key="4">
    <source>
        <dbReference type="RuleBase" id="RU004046"/>
    </source>
</evidence>
<evidence type="ECO:0000313" key="6">
    <source>
        <dbReference type="Proteomes" id="UP000647424"/>
    </source>
</evidence>
<dbReference type="PANTHER" id="PTHR47690:SF1">
    <property type="entry name" value="GLUCOKINASE"/>
    <property type="match status" value="1"/>
</dbReference>
<dbReference type="GO" id="GO:0004340">
    <property type="term" value="F:glucokinase activity"/>
    <property type="evidence" value="ECO:0007669"/>
    <property type="project" value="UniProtKB-UniRule"/>
</dbReference>
<dbReference type="GO" id="GO:0005536">
    <property type="term" value="F:D-glucose binding"/>
    <property type="evidence" value="ECO:0007669"/>
    <property type="project" value="InterPro"/>
</dbReference>
<keyword evidence="2 3" id="KW-0418">Kinase</keyword>
<dbReference type="HAMAP" id="MF_00524">
    <property type="entry name" value="Glucokinase"/>
    <property type="match status" value="1"/>
</dbReference>
<dbReference type="InterPro" id="IPR003836">
    <property type="entry name" value="Glucokinase"/>
</dbReference>
<dbReference type="InterPro" id="IPR050201">
    <property type="entry name" value="Bacterial_glucokinase"/>
</dbReference>
<dbReference type="Pfam" id="PF02685">
    <property type="entry name" value="Glucokinase"/>
    <property type="match status" value="1"/>
</dbReference>
<dbReference type="CDD" id="cd24008">
    <property type="entry name" value="ASKHA_NBD_GLK"/>
    <property type="match status" value="1"/>
</dbReference>
<dbReference type="RefSeq" id="WP_191818831.1">
    <property type="nucleotide sequence ID" value="NZ_JACYFT010000001.1"/>
</dbReference>
<evidence type="ECO:0000256" key="3">
    <source>
        <dbReference type="HAMAP-Rule" id="MF_00524"/>
    </source>
</evidence>
<dbReference type="GO" id="GO:0005829">
    <property type="term" value="C:cytosol"/>
    <property type="evidence" value="ECO:0007669"/>
    <property type="project" value="TreeGrafter"/>
</dbReference>
<accession>A0A927FI49</accession>
<reference evidence="5" key="1">
    <citation type="submission" date="2020-09" db="EMBL/GenBank/DDBJ databases">
        <title>Genome seq and assembly of Limnohabitants sp.</title>
        <authorList>
            <person name="Chhetri G."/>
        </authorList>
    </citation>
    <scope>NUCLEOTIDE SEQUENCE</scope>
    <source>
        <strain evidence="5">JUR4</strain>
    </source>
</reference>